<dbReference type="Gene3D" id="3.40.140.10">
    <property type="entry name" value="Cytidine Deaminase, domain 2"/>
    <property type="match status" value="1"/>
</dbReference>
<proteinExistence type="predicted"/>
<gene>
    <name evidence="2" type="ORF">DBRI1063_LOCUS21867</name>
</gene>
<feature type="compositionally biased region" description="Basic and acidic residues" evidence="1">
    <location>
        <begin position="28"/>
        <end position="40"/>
    </location>
</feature>
<reference evidence="2" key="1">
    <citation type="submission" date="2021-01" db="EMBL/GenBank/DDBJ databases">
        <authorList>
            <person name="Corre E."/>
            <person name="Pelletier E."/>
            <person name="Niang G."/>
            <person name="Scheremetjew M."/>
            <person name="Finn R."/>
            <person name="Kale V."/>
            <person name="Holt S."/>
            <person name="Cochrane G."/>
            <person name="Meng A."/>
            <person name="Brown T."/>
            <person name="Cohen L."/>
        </authorList>
    </citation>
    <scope>NUCLEOTIDE SEQUENCE</scope>
    <source>
        <strain evidence="2">Pop2</strain>
    </source>
</reference>
<name>A0A7S2ES86_9STRA</name>
<dbReference type="EMBL" id="HBGN01033961">
    <property type="protein sequence ID" value="CAD9351269.1"/>
    <property type="molecule type" value="Transcribed_RNA"/>
</dbReference>
<dbReference type="Pfam" id="PF14421">
    <property type="entry name" value="LmjF365940-deam"/>
    <property type="match status" value="1"/>
</dbReference>
<accession>A0A7S2ES86</accession>
<dbReference type="AlphaFoldDB" id="A0A7S2ES86"/>
<protein>
    <submittedName>
        <fullName evidence="2">Uncharacterized protein</fullName>
    </submittedName>
</protein>
<evidence type="ECO:0000313" key="2">
    <source>
        <dbReference type="EMBL" id="CAD9351269.1"/>
    </source>
</evidence>
<feature type="region of interest" description="Disordered" evidence="1">
    <location>
        <begin position="1"/>
        <end position="40"/>
    </location>
</feature>
<evidence type="ECO:0000256" key="1">
    <source>
        <dbReference type="SAM" id="MobiDB-lite"/>
    </source>
</evidence>
<sequence length="735" mass="80952">MMHQHLFDGNNNRISRNHASKASTPNEIHGKKEDEYDEEKKGECESSNDLYLNAIFFPLLATLLPRWTNQIEEKYNSLSISSHQIKKIVILCSGVGTPRNWTHSITGNSTQALAELMEMFITALYPDVTVVRVHSDTNIFRYDENISFVKRELMPVIDAYRDAHARNEAYPDEKEEIQLLEDKEMVVVDSNRRRRRRNPFDPDWKKSFAVTLSFADGSPARTHAIQASLRPYKPTYFHFWQLKTFWHESKICDDDIEVHSFEDMETVPAMEVNQTNEKVQLVVEEMKNFHAHFLEALKEDEEEGLSIDGGGVSKNDIRQFWLRKTKKPVLAVLLVEKQYDVNGGVGKPILYRGTNMEVSMPTGSLCAERNVIGTALASDPSLKREDLKMVAVLAVPLSPPPPSPGGGGGGNVPLCQPCGSSDASTVEIRHGGGELAIPVAAPTSATEGHAFLTEVEQKLEQSRQQQSGNMRRSLSVTSFASIVECVNEDQEEREEEGRQGAVIIAEGSNTGDVDLSSSWVVNDGIDADPISDQQQIQCTQEEKEEGGESSLFSSLSSNIITVPKSPKFSPLLTYGADYPSSVVPPLDLSQVPSSHVAAATAAAASISNASPKQPGTPMRTIKLYTDDDAGSVVAEDDFLKMGKQVRSKITSDVYGISGTDAGKSGLIGKPPIGQGRRKQKRTVVVHSSTEDLNPLRPCGACNEWLKKIAEVSIDFKVLTFTDADCNGVYVSSCQD</sequence>
<dbReference type="InterPro" id="IPR032723">
    <property type="entry name" value="Deaminase_LmjF365940"/>
</dbReference>
<organism evidence="2">
    <name type="scientific">Ditylum brightwellii</name>
    <dbReference type="NCBI Taxonomy" id="49249"/>
    <lineage>
        <taxon>Eukaryota</taxon>
        <taxon>Sar</taxon>
        <taxon>Stramenopiles</taxon>
        <taxon>Ochrophyta</taxon>
        <taxon>Bacillariophyta</taxon>
        <taxon>Mediophyceae</taxon>
        <taxon>Lithodesmiophycidae</taxon>
        <taxon>Lithodesmiales</taxon>
        <taxon>Lithodesmiaceae</taxon>
        <taxon>Ditylum</taxon>
    </lineage>
</organism>